<dbReference type="EMBL" id="CP031598">
    <property type="protein sequence ID" value="QEW25076.1"/>
    <property type="molecule type" value="Genomic_DNA"/>
</dbReference>
<dbReference type="Proteomes" id="UP000325785">
    <property type="component" value="Chromosome"/>
</dbReference>
<organism evidence="2 3">
    <name type="scientific">Roseovarius indicus</name>
    <dbReference type="NCBI Taxonomy" id="540747"/>
    <lineage>
        <taxon>Bacteria</taxon>
        <taxon>Pseudomonadati</taxon>
        <taxon>Pseudomonadota</taxon>
        <taxon>Alphaproteobacteria</taxon>
        <taxon>Rhodobacterales</taxon>
        <taxon>Roseobacteraceae</taxon>
        <taxon>Roseovarius</taxon>
    </lineage>
</organism>
<dbReference type="AlphaFoldDB" id="A0A5P3A8L9"/>
<evidence type="ECO:0000313" key="2">
    <source>
        <dbReference type="EMBL" id="QEW25076.1"/>
    </source>
</evidence>
<accession>A0A5P3A8L9</accession>
<gene>
    <name evidence="2" type="ORF">RIdsm_00860</name>
</gene>
<proteinExistence type="predicted"/>
<feature type="region of interest" description="Disordered" evidence="1">
    <location>
        <begin position="31"/>
        <end position="58"/>
    </location>
</feature>
<evidence type="ECO:0000313" key="3">
    <source>
        <dbReference type="Proteomes" id="UP000325785"/>
    </source>
</evidence>
<evidence type="ECO:0000256" key="1">
    <source>
        <dbReference type="SAM" id="MobiDB-lite"/>
    </source>
</evidence>
<sequence>MALSMADGTITTGDEIAHSIMMARDGTSVYGPAQSAGEVDGLPTAPLAMPTQDIETDGGPVRRLWRRLRMSGRAASSVDVSA</sequence>
<dbReference type="KEGG" id="rid:RIdsm_00860"/>
<name>A0A5P3A8L9_9RHOB</name>
<protein>
    <submittedName>
        <fullName evidence="2">Uncharacterized protein</fullName>
    </submittedName>
</protein>
<reference evidence="2 3" key="1">
    <citation type="submission" date="2018-08" db="EMBL/GenBank/DDBJ databases">
        <title>Genetic Globetrotter - A new plasmid hitch-hiking vast phylogenetic and geographic distances.</title>
        <authorList>
            <person name="Vollmers J."/>
            <person name="Petersen J."/>
        </authorList>
    </citation>
    <scope>NUCLEOTIDE SEQUENCE [LARGE SCALE GENOMIC DNA]</scope>
    <source>
        <strain evidence="2 3">DSM 26383</strain>
    </source>
</reference>